<evidence type="ECO:0000256" key="2">
    <source>
        <dbReference type="PROSITE-ProRule" id="PRU00235"/>
    </source>
</evidence>
<dbReference type="EMBL" id="KV784353">
    <property type="protein sequence ID" value="OEU22913.1"/>
    <property type="molecule type" value="Genomic_DNA"/>
</dbReference>
<dbReference type="Pfam" id="PF25390">
    <property type="entry name" value="WD40_RLD"/>
    <property type="match status" value="1"/>
</dbReference>
<dbReference type="InterPro" id="IPR011333">
    <property type="entry name" value="SKP1/BTB/POZ_sf"/>
</dbReference>
<dbReference type="InterPro" id="IPR000210">
    <property type="entry name" value="BTB/POZ_dom"/>
</dbReference>
<name>A0A1E7FYL7_9STRA</name>
<dbReference type="PANTHER" id="PTHR22870">
    <property type="entry name" value="REGULATOR OF CHROMOSOME CONDENSATION"/>
    <property type="match status" value="1"/>
</dbReference>
<dbReference type="PANTHER" id="PTHR22870:SF408">
    <property type="entry name" value="OS09G0560450 PROTEIN"/>
    <property type="match status" value="1"/>
</dbReference>
<dbReference type="PROSITE" id="PS50097">
    <property type="entry name" value="BTB"/>
    <property type="match status" value="1"/>
</dbReference>
<feature type="domain" description="BTB" evidence="3">
    <location>
        <begin position="412"/>
        <end position="479"/>
    </location>
</feature>
<dbReference type="InterPro" id="IPR051210">
    <property type="entry name" value="Ub_ligase/GEF_domain"/>
</dbReference>
<gene>
    <name evidence="4" type="ORF">FRACYDRAFT_259247</name>
</gene>
<dbReference type="InParanoid" id="A0A1E7FYL7"/>
<dbReference type="CDD" id="cd18300">
    <property type="entry name" value="BTB2_POZ_RhoBTB"/>
    <property type="match status" value="1"/>
</dbReference>
<dbReference type="Gene3D" id="1.25.40.420">
    <property type="match status" value="1"/>
</dbReference>
<feature type="repeat" description="RCC1" evidence="2">
    <location>
        <begin position="169"/>
        <end position="221"/>
    </location>
</feature>
<dbReference type="FunCoup" id="A0A1E7FYL7">
    <property type="interactions" value="73"/>
</dbReference>
<reference evidence="4 5" key="1">
    <citation type="submission" date="2016-09" db="EMBL/GenBank/DDBJ databases">
        <title>Extensive genetic diversity and differential bi-allelic expression allows diatom success in the polar Southern Ocean.</title>
        <authorList>
            <consortium name="DOE Joint Genome Institute"/>
            <person name="Mock T."/>
            <person name="Otillar R.P."/>
            <person name="Strauss J."/>
            <person name="Dupont C."/>
            <person name="Frickenhaus S."/>
            <person name="Maumus F."/>
            <person name="Mcmullan M."/>
            <person name="Sanges R."/>
            <person name="Schmutz J."/>
            <person name="Toseland A."/>
            <person name="Valas R."/>
            <person name="Veluchamy A."/>
            <person name="Ward B.J."/>
            <person name="Allen A."/>
            <person name="Barry K."/>
            <person name="Falciatore A."/>
            <person name="Ferrante M."/>
            <person name="Fortunato A.E."/>
            <person name="Gloeckner G."/>
            <person name="Gruber A."/>
            <person name="Hipkin R."/>
            <person name="Janech M."/>
            <person name="Kroth P."/>
            <person name="Leese F."/>
            <person name="Lindquist E."/>
            <person name="Lyon B.R."/>
            <person name="Martin J."/>
            <person name="Mayer C."/>
            <person name="Parker M."/>
            <person name="Quesneville H."/>
            <person name="Raymond J."/>
            <person name="Uhlig C."/>
            <person name="Valentin K.U."/>
            <person name="Worden A.Z."/>
            <person name="Armbrust E.V."/>
            <person name="Bowler C."/>
            <person name="Green B."/>
            <person name="Moulton V."/>
            <person name="Van Oosterhout C."/>
            <person name="Grigoriev I."/>
        </authorList>
    </citation>
    <scope>NUCLEOTIDE SEQUENCE [LARGE SCALE GENOMIC DNA]</scope>
    <source>
        <strain evidence="4 5">CCMP1102</strain>
    </source>
</reference>
<evidence type="ECO:0000313" key="5">
    <source>
        <dbReference type="Proteomes" id="UP000095751"/>
    </source>
</evidence>
<dbReference type="InterPro" id="IPR009091">
    <property type="entry name" value="RCC1/BLIP-II"/>
</dbReference>
<keyword evidence="1" id="KW-0677">Repeat</keyword>
<dbReference type="SUPFAM" id="SSF54695">
    <property type="entry name" value="POZ domain"/>
    <property type="match status" value="1"/>
</dbReference>
<dbReference type="Pfam" id="PF00651">
    <property type="entry name" value="BTB"/>
    <property type="match status" value="1"/>
</dbReference>
<dbReference type="InterPro" id="IPR058923">
    <property type="entry name" value="RCC1-like_dom"/>
</dbReference>
<feature type="repeat" description="RCC1" evidence="2">
    <location>
        <begin position="274"/>
        <end position="325"/>
    </location>
</feature>
<dbReference type="OrthoDB" id="8068875at2759"/>
<proteinExistence type="predicted"/>
<organism evidence="4 5">
    <name type="scientific">Fragilariopsis cylindrus CCMP1102</name>
    <dbReference type="NCBI Taxonomy" id="635003"/>
    <lineage>
        <taxon>Eukaryota</taxon>
        <taxon>Sar</taxon>
        <taxon>Stramenopiles</taxon>
        <taxon>Ochrophyta</taxon>
        <taxon>Bacillariophyta</taxon>
        <taxon>Bacillariophyceae</taxon>
        <taxon>Bacillariophycidae</taxon>
        <taxon>Bacillariales</taxon>
        <taxon>Bacillariaceae</taxon>
        <taxon>Fragilariopsis</taxon>
    </lineage>
</organism>
<dbReference type="Gene3D" id="3.30.710.10">
    <property type="entry name" value="Potassium Channel Kv1.1, Chain A"/>
    <property type="match status" value="1"/>
</dbReference>
<evidence type="ECO:0000256" key="1">
    <source>
        <dbReference type="ARBA" id="ARBA00022737"/>
    </source>
</evidence>
<protein>
    <submittedName>
        <fullName evidence="4">RCC1/BLIP-II protein</fullName>
    </submittedName>
</protein>
<dbReference type="InterPro" id="IPR000408">
    <property type="entry name" value="Reg_chr_condens"/>
</dbReference>
<feature type="repeat" description="RCC1" evidence="2">
    <location>
        <begin position="13"/>
        <end position="64"/>
    </location>
</feature>
<feature type="repeat" description="RCC1" evidence="2">
    <location>
        <begin position="326"/>
        <end position="377"/>
    </location>
</feature>
<dbReference type="Gene3D" id="2.130.10.30">
    <property type="entry name" value="Regulator of chromosome condensation 1/beta-lactamase-inhibitor protein II"/>
    <property type="match status" value="2"/>
</dbReference>
<feature type="repeat" description="RCC1" evidence="2">
    <location>
        <begin position="222"/>
        <end position="273"/>
    </location>
</feature>
<keyword evidence="5" id="KW-1185">Reference proteome</keyword>
<dbReference type="KEGG" id="fcy:FRACYDRAFT_259247"/>
<dbReference type="PRINTS" id="PR00633">
    <property type="entry name" value="RCCNDNSATION"/>
</dbReference>
<evidence type="ECO:0000259" key="3">
    <source>
        <dbReference type="PROSITE" id="PS50097"/>
    </source>
</evidence>
<dbReference type="SMART" id="SM00225">
    <property type="entry name" value="BTB"/>
    <property type="match status" value="1"/>
</dbReference>
<dbReference type="Proteomes" id="UP000095751">
    <property type="component" value="Unassembled WGS sequence"/>
</dbReference>
<accession>A0A1E7FYL7</accession>
<feature type="repeat" description="RCC1" evidence="2">
    <location>
        <begin position="65"/>
        <end position="116"/>
    </location>
</feature>
<dbReference type="PROSITE" id="PS00626">
    <property type="entry name" value="RCC1_2"/>
    <property type="match status" value="4"/>
</dbReference>
<dbReference type="PROSITE" id="PS50012">
    <property type="entry name" value="RCC1_3"/>
    <property type="match status" value="7"/>
</dbReference>
<sequence length="572" mass="61890">MSSGGADLVEGGLVVFTWGRGEDGQLGLGDTSDSDEPTYVDALRGVGVRQIACGSGHTVVLSTEGEVFTWGRGDDGRLGHGDNGWKYVPRITQSLAGQVVSMVTCGSYHTAAVTGNGDLYTWGGGMYGKLGHGNEAGHSTPKRVDALVGLAVSQIACGSRHTAIITSSGAIYTWGDKENGVTGHGDTEGHQYTPKLLERLAGKRIIQLSACGFHTGCLTADGELYSWGEGKFGRLGHGAERNCHVPRLVETLLGKRPRQVSCGGFHTAVVTEDGRLYTFGGGEHGQLGHNDRVNKVKPTFVEALDGVFVSQITCGWSHSVALTSKGRIFTWGNGDHGKLGHGSGRKVSVPNMVENLKDYRVVRVASYNEHTAALVEPFDANNHGLAGGGTAIPVTSAYSSQMRTMVNDEEFSDVTFIVEDQPVYAHRAILAQRCDHFAAMFRSGMRESVERTVPIADISMNVFLLLLEYIYTDSVKIDVEHAVGLYIASDIYQLDRLREMCCTVVRRNLNAENAGPLVQTADEKHCAILRDVCMAYIVENFDIVSKTEGSLKELQRDLWLPNFLPYVSRTKA</sequence>
<dbReference type="CDD" id="cd14733">
    <property type="entry name" value="BACK"/>
    <property type="match status" value="1"/>
</dbReference>
<evidence type="ECO:0000313" key="4">
    <source>
        <dbReference type="EMBL" id="OEU22913.1"/>
    </source>
</evidence>
<dbReference type="AlphaFoldDB" id="A0A1E7FYL7"/>
<feature type="repeat" description="RCC1" evidence="2">
    <location>
        <begin position="117"/>
        <end position="168"/>
    </location>
</feature>
<dbReference type="SUPFAM" id="SSF50985">
    <property type="entry name" value="RCC1/BLIP-II"/>
    <property type="match status" value="2"/>
</dbReference>